<dbReference type="Gene3D" id="3.40.50.1110">
    <property type="entry name" value="SGNH hydrolase"/>
    <property type="match status" value="1"/>
</dbReference>
<evidence type="ECO:0000256" key="2">
    <source>
        <dbReference type="ARBA" id="ARBA00022729"/>
    </source>
</evidence>
<evidence type="ECO:0000256" key="1">
    <source>
        <dbReference type="ARBA" id="ARBA00008668"/>
    </source>
</evidence>
<proteinExistence type="inferred from homology"/>
<dbReference type="InterPro" id="IPR036514">
    <property type="entry name" value="SGNH_hydro_sf"/>
</dbReference>
<dbReference type="PANTHER" id="PTHR22835:SF552">
    <property type="entry name" value="OS05G0133401 PROTEIN"/>
    <property type="match status" value="1"/>
</dbReference>
<dbReference type="InterPro" id="IPR001087">
    <property type="entry name" value="GDSL"/>
</dbReference>
<evidence type="ECO:0000313" key="5">
    <source>
        <dbReference type="EnsemblPlants" id="AUR62009434-RA:cds"/>
    </source>
</evidence>
<dbReference type="InterPro" id="IPR035669">
    <property type="entry name" value="SGNH_plant_lipase-like"/>
</dbReference>
<dbReference type="PANTHER" id="PTHR22835">
    <property type="entry name" value="ZINC FINGER FYVE DOMAIN CONTAINING PROTEIN"/>
    <property type="match status" value="1"/>
</dbReference>
<comment type="similarity">
    <text evidence="1">Belongs to the 'GDSL' lipolytic enzyme family.</text>
</comment>
<dbReference type="GO" id="GO:0016788">
    <property type="term" value="F:hydrolase activity, acting on ester bonds"/>
    <property type="evidence" value="ECO:0007669"/>
    <property type="project" value="InterPro"/>
</dbReference>
<dbReference type="CDD" id="cd01837">
    <property type="entry name" value="SGNH_plant_lipase_like"/>
    <property type="match status" value="1"/>
</dbReference>
<protein>
    <submittedName>
        <fullName evidence="5">Uncharacterized protein</fullName>
    </submittedName>
</protein>
<dbReference type="EnsemblPlants" id="AUR62009434-RA">
    <property type="protein sequence ID" value="AUR62009434-RA:cds"/>
    <property type="gene ID" value="AUR62009434"/>
</dbReference>
<dbReference type="Pfam" id="PF00657">
    <property type="entry name" value="Lipase_GDSL"/>
    <property type="match status" value="1"/>
</dbReference>
<dbReference type="OMA" id="MARMLRG"/>
<evidence type="ECO:0000256" key="4">
    <source>
        <dbReference type="ARBA" id="ARBA00023180"/>
    </source>
</evidence>
<accession>A0A803LC45</accession>
<organism evidence="5 6">
    <name type="scientific">Chenopodium quinoa</name>
    <name type="common">Quinoa</name>
    <dbReference type="NCBI Taxonomy" id="63459"/>
    <lineage>
        <taxon>Eukaryota</taxon>
        <taxon>Viridiplantae</taxon>
        <taxon>Streptophyta</taxon>
        <taxon>Embryophyta</taxon>
        <taxon>Tracheophyta</taxon>
        <taxon>Spermatophyta</taxon>
        <taxon>Magnoliopsida</taxon>
        <taxon>eudicotyledons</taxon>
        <taxon>Gunneridae</taxon>
        <taxon>Pentapetalae</taxon>
        <taxon>Caryophyllales</taxon>
        <taxon>Chenopodiaceae</taxon>
        <taxon>Chenopodioideae</taxon>
        <taxon>Atripliceae</taxon>
        <taxon>Chenopodium</taxon>
    </lineage>
</organism>
<keyword evidence="4" id="KW-0325">Glycoprotein</keyword>
<name>A0A803LC45_CHEQI</name>
<keyword evidence="2" id="KW-0732">Signal</keyword>
<dbReference type="Gramene" id="AUR62009434-RA">
    <property type="protein sequence ID" value="AUR62009434-RA:cds"/>
    <property type="gene ID" value="AUR62009434"/>
</dbReference>
<evidence type="ECO:0000313" key="6">
    <source>
        <dbReference type="Proteomes" id="UP000596660"/>
    </source>
</evidence>
<reference evidence="5" key="2">
    <citation type="submission" date="2021-03" db="UniProtKB">
        <authorList>
            <consortium name="EnsemblPlants"/>
        </authorList>
    </citation>
    <scope>IDENTIFICATION</scope>
</reference>
<evidence type="ECO:0000256" key="3">
    <source>
        <dbReference type="ARBA" id="ARBA00022801"/>
    </source>
</evidence>
<dbReference type="SUPFAM" id="SSF52266">
    <property type="entry name" value="SGNH hydrolase"/>
    <property type="match status" value="1"/>
</dbReference>
<keyword evidence="6" id="KW-1185">Reference proteome</keyword>
<reference evidence="5" key="1">
    <citation type="journal article" date="2017" name="Nature">
        <title>The genome of Chenopodium quinoa.</title>
        <authorList>
            <person name="Jarvis D.E."/>
            <person name="Ho Y.S."/>
            <person name="Lightfoot D.J."/>
            <person name="Schmoeckel S.M."/>
            <person name="Li B."/>
            <person name="Borm T.J.A."/>
            <person name="Ohyanagi H."/>
            <person name="Mineta K."/>
            <person name="Michell C.T."/>
            <person name="Saber N."/>
            <person name="Kharbatia N.M."/>
            <person name="Rupper R.R."/>
            <person name="Sharp A.R."/>
            <person name="Dally N."/>
            <person name="Boughton B.A."/>
            <person name="Woo Y.H."/>
            <person name="Gao G."/>
            <person name="Schijlen E.G.W.M."/>
            <person name="Guo X."/>
            <person name="Momin A.A."/>
            <person name="Negrao S."/>
            <person name="Al-Babili S."/>
            <person name="Gehring C."/>
            <person name="Roessner U."/>
            <person name="Jung C."/>
            <person name="Murphy K."/>
            <person name="Arold S.T."/>
            <person name="Gojobori T."/>
            <person name="van der Linden C.G."/>
            <person name="van Loo E.N."/>
            <person name="Jellen E.N."/>
            <person name="Maughan P.J."/>
            <person name="Tester M."/>
        </authorList>
    </citation>
    <scope>NUCLEOTIDE SEQUENCE [LARGE SCALE GENOMIC DNA]</scope>
    <source>
        <strain evidence="5">cv. PI 614886</strain>
    </source>
</reference>
<dbReference type="AlphaFoldDB" id="A0A803LC45"/>
<keyword evidence="3" id="KW-0378">Hydrolase</keyword>
<dbReference type="Proteomes" id="UP000596660">
    <property type="component" value="Unplaced"/>
</dbReference>
<sequence length="360" mass="39614">MRDQHARLRVLFGFQLYLSMLVILPALGLAHSNCVLFNFGDSNSDPGALMTALGLYLGPPSGQQFFHRPTGRFCQNLKMDLLSAYLESSGSDFSHGVNFAVAGASTEVSLYNPFSISTQAGQFGHFQNRTRELRGRGKGSMINEKEFRNAVYSIDIGQNDVNLALVANSRYQVVVNKIPIILERIENSTKALYKLGARKFWIYNTGPLGCLPQTLALRKKNDSELDELGCLALYNNGAKAFNDGLSNLCDKLRTELKEALVVHVDMYAIKYDLFANPGRYGFENPLMACCGNGGPPYNYVDKKTCGEPTATACADPSHSVSWDGVHYTEAANAVIASKIMSGEYSRPSINLKNFCKEVLV</sequence>